<sequence length="220" mass="23509">MPEEAGTINFSSLDAAGQASVHVGSEYRQRYGVDDNSWYGRVNTIYHIHSTWAGHILALDLYSHEHLVLDHYYNASAPSTPAPFDPLTTPPSSAPRARPAPLPQSELESPISTTAPRSRSSMGGSNDIAASQAGERTRTSVSGLSESLASILLDGDPDVDAVAARSRPRYERAPQAAENTIYDRATAPNTSTSLLASFNKDPSGKRSSVTSQVPPFPSDV</sequence>
<organism evidence="2 3">
    <name type="scientific">Cryoendolithus antarcticus</name>
    <dbReference type="NCBI Taxonomy" id="1507870"/>
    <lineage>
        <taxon>Eukaryota</taxon>
        <taxon>Fungi</taxon>
        <taxon>Dikarya</taxon>
        <taxon>Ascomycota</taxon>
        <taxon>Pezizomycotina</taxon>
        <taxon>Dothideomycetes</taxon>
        <taxon>Dothideomycetidae</taxon>
        <taxon>Cladosporiales</taxon>
        <taxon>Cladosporiaceae</taxon>
        <taxon>Cryoendolithus</taxon>
    </lineage>
</organism>
<dbReference type="Proteomes" id="UP000192596">
    <property type="component" value="Unassembled WGS sequence"/>
</dbReference>
<feature type="compositionally biased region" description="Polar residues" evidence="1">
    <location>
        <begin position="106"/>
        <end position="124"/>
    </location>
</feature>
<name>A0A1V8T515_9PEZI</name>
<feature type="compositionally biased region" description="Polar residues" evidence="1">
    <location>
        <begin position="187"/>
        <end position="196"/>
    </location>
</feature>
<comment type="caution">
    <text evidence="2">The sequence shown here is derived from an EMBL/GenBank/DDBJ whole genome shotgun (WGS) entry which is preliminary data.</text>
</comment>
<proteinExistence type="predicted"/>
<dbReference type="EMBL" id="NAJO01000017">
    <property type="protein sequence ID" value="OQO06384.1"/>
    <property type="molecule type" value="Genomic_DNA"/>
</dbReference>
<reference evidence="3" key="1">
    <citation type="submission" date="2017-03" db="EMBL/GenBank/DDBJ databases">
        <title>Genomes of endolithic fungi from Antarctica.</title>
        <authorList>
            <person name="Coleine C."/>
            <person name="Masonjones S."/>
            <person name="Stajich J.E."/>
        </authorList>
    </citation>
    <scope>NUCLEOTIDE SEQUENCE [LARGE SCALE GENOMIC DNA]</scope>
    <source>
        <strain evidence="3">CCFEE 5527</strain>
    </source>
</reference>
<feature type="region of interest" description="Disordered" evidence="1">
    <location>
        <begin position="164"/>
        <end position="220"/>
    </location>
</feature>
<keyword evidence="3" id="KW-1185">Reference proteome</keyword>
<dbReference type="AlphaFoldDB" id="A0A1V8T515"/>
<dbReference type="InParanoid" id="A0A1V8T515"/>
<accession>A0A1V8T515</accession>
<evidence type="ECO:0000313" key="3">
    <source>
        <dbReference type="Proteomes" id="UP000192596"/>
    </source>
</evidence>
<feature type="compositionally biased region" description="Pro residues" evidence="1">
    <location>
        <begin position="82"/>
        <end position="102"/>
    </location>
</feature>
<evidence type="ECO:0000256" key="1">
    <source>
        <dbReference type="SAM" id="MobiDB-lite"/>
    </source>
</evidence>
<evidence type="ECO:0000313" key="2">
    <source>
        <dbReference type="EMBL" id="OQO06384.1"/>
    </source>
</evidence>
<feature type="region of interest" description="Disordered" evidence="1">
    <location>
        <begin position="82"/>
        <end position="142"/>
    </location>
</feature>
<protein>
    <submittedName>
        <fullName evidence="2">Uncharacterized protein</fullName>
    </submittedName>
</protein>
<gene>
    <name evidence="2" type="ORF">B0A48_08974</name>
</gene>